<organism evidence="1 2">
    <name type="scientific">Vespula maculifrons</name>
    <name type="common">Eastern yellow jacket</name>
    <name type="synonym">Wasp</name>
    <dbReference type="NCBI Taxonomy" id="7453"/>
    <lineage>
        <taxon>Eukaryota</taxon>
        <taxon>Metazoa</taxon>
        <taxon>Ecdysozoa</taxon>
        <taxon>Arthropoda</taxon>
        <taxon>Hexapoda</taxon>
        <taxon>Insecta</taxon>
        <taxon>Pterygota</taxon>
        <taxon>Neoptera</taxon>
        <taxon>Endopterygota</taxon>
        <taxon>Hymenoptera</taxon>
        <taxon>Apocrita</taxon>
        <taxon>Aculeata</taxon>
        <taxon>Vespoidea</taxon>
        <taxon>Vespidae</taxon>
        <taxon>Vespinae</taxon>
        <taxon>Vespula</taxon>
    </lineage>
</organism>
<proteinExistence type="predicted"/>
<evidence type="ECO:0000313" key="2">
    <source>
        <dbReference type="Proteomes" id="UP001607303"/>
    </source>
</evidence>
<dbReference type="Proteomes" id="UP001607303">
    <property type="component" value="Unassembled WGS sequence"/>
</dbReference>
<accession>A0ABD2C8C1</accession>
<protein>
    <submittedName>
        <fullName evidence="1">Uncharacterized protein</fullName>
    </submittedName>
</protein>
<sequence>MGSRRKILFFSQTRSSPSKLFATIDSDIGFSLHRNSPVGAAFALDSCPCRSKTQSYSGTLPNRRSKCAQPTRSGNTLPVIAGGSILPRSFRANMLVDETKGNATQLLEQRDSTRINVAVLVTLDEDLSVRDYRA</sequence>
<reference evidence="1 2" key="1">
    <citation type="journal article" date="2024" name="Ann. Entomol. Soc. Am.">
        <title>Genomic analyses of the southern and eastern yellowjacket wasps (Hymenoptera: Vespidae) reveal evolutionary signatures of social life.</title>
        <authorList>
            <person name="Catto M.A."/>
            <person name="Caine P.B."/>
            <person name="Orr S.E."/>
            <person name="Hunt B.G."/>
            <person name="Goodisman M.A.D."/>
        </authorList>
    </citation>
    <scope>NUCLEOTIDE SEQUENCE [LARGE SCALE GENOMIC DNA]</scope>
    <source>
        <strain evidence="1">232</strain>
        <tissue evidence="1">Head and thorax</tissue>
    </source>
</reference>
<comment type="caution">
    <text evidence="1">The sequence shown here is derived from an EMBL/GenBank/DDBJ whole genome shotgun (WGS) entry which is preliminary data.</text>
</comment>
<keyword evidence="2" id="KW-1185">Reference proteome</keyword>
<dbReference type="AlphaFoldDB" id="A0ABD2C8C1"/>
<evidence type="ECO:0000313" key="1">
    <source>
        <dbReference type="EMBL" id="KAL2741307.1"/>
    </source>
</evidence>
<gene>
    <name evidence="1" type="ORF">V1477_010368</name>
</gene>
<name>A0ABD2C8C1_VESMC</name>
<dbReference type="EMBL" id="JAYRBN010000059">
    <property type="protein sequence ID" value="KAL2741307.1"/>
    <property type="molecule type" value="Genomic_DNA"/>
</dbReference>